<evidence type="ECO:0000313" key="2">
    <source>
        <dbReference type="EMBL" id="AGG68099.1"/>
    </source>
</evidence>
<keyword evidence="3" id="KW-1185">Reference proteome</keyword>
<feature type="compositionally biased region" description="Basic and acidic residues" evidence="1">
    <location>
        <begin position="84"/>
        <end position="97"/>
    </location>
</feature>
<dbReference type="EMBL" id="CP004356">
    <property type="protein sequence ID" value="AGG68099.1"/>
    <property type="molecule type" value="Genomic_DNA"/>
</dbReference>
<gene>
    <name evidence="2" type="ORF">H924_13550</name>
</gene>
<geneLocation type="plasmid" evidence="2 3">
    <name>pCC2</name>
</geneLocation>
<dbReference type="Proteomes" id="UP000011760">
    <property type="component" value="Plasmid pCC2"/>
</dbReference>
<dbReference type="PATRIC" id="fig|1121353.3.peg.2734"/>
<evidence type="ECO:0000256" key="1">
    <source>
        <dbReference type="SAM" id="MobiDB-lite"/>
    </source>
</evidence>
<accession>M1UP92</accession>
<evidence type="ECO:0000313" key="3">
    <source>
        <dbReference type="Proteomes" id="UP000011760"/>
    </source>
</evidence>
<reference evidence="2 3" key="1">
    <citation type="submission" date="2013-02" db="EMBL/GenBank/DDBJ databases">
        <title>The complete genome sequence of Corynebacterium callunae DSM 20147.</title>
        <authorList>
            <person name="Ruckert C."/>
            <person name="Albersmeier A."/>
            <person name="Kalinowski J."/>
        </authorList>
    </citation>
    <scope>NUCLEOTIDE SEQUENCE [LARGE SCALE GENOMIC DNA]</scope>
    <source>
        <strain evidence="2 3">DSM 20147</strain>
        <plasmid evidence="2 3">pCC2</plasmid>
    </source>
</reference>
<proteinExistence type="predicted"/>
<sequence length="97" mass="10312">MEARVDMMSTIVAAIADIDDLTLKASAAIGDLQDLGVTHADIELATGISSSRIAKIRREAAALDHDDSDNEDNSQSPDADNDQEDKGELVSRQDSGK</sequence>
<dbReference type="HOGENOM" id="CLU_2341978_0_0_11"/>
<organism evidence="2 3">
    <name type="scientific">Corynebacterium callunae DSM 20147</name>
    <dbReference type="NCBI Taxonomy" id="1121353"/>
    <lineage>
        <taxon>Bacteria</taxon>
        <taxon>Bacillati</taxon>
        <taxon>Actinomycetota</taxon>
        <taxon>Actinomycetes</taxon>
        <taxon>Mycobacteriales</taxon>
        <taxon>Corynebacteriaceae</taxon>
        <taxon>Corynebacterium</taxon>
    </lineage>
</organism>
<dbReference type="KEGG" id="ccn:H924_13550"/>
<keyword evidence="2" id="KW-0614">Plasmid</keyword>
<feature type="region of interest" description="Disordered" evidence="1">
    <location>
        <begin position="60"/>
        <end position="97"/>
    </location>
</feature>
<protein>
    <submittedName>
        <fullName evidence="2">Uncharacterized protein</fullName>
    </submittedName>
</protein>
<name>M1UP92_9CORY</name>
<dbReference type="AlphaFoldDB" id="M1UP92"/>